<proteinExistence type="predicted"/>
<evidence type="ECO:0000313" key="1">
    <source>
        <dbReference type="EMBL" id="KAF7785734.1"/>
    </source>
</evidence>
<accession>A0A8T0C4V3</accession>
<dbReference type="EMBL" id="AHCD03000035">
    <property type="protein sequence ID" value="KAF7785734.1"/>
    <property type="molecule type" value="Genomic_DNA"/>
</dbReference>
<comment type="caution">
    <text evidence="1">The sequence shown here is derived from an EMBL/GenBank/DDBJ whole genome shotgun (WGS) entry which is preliminary data.</text>
</comment>
<evidence type="ECO:0000313" key="2">
    <source>
        <dbReference type="Proteomes" id="UP000016480"/>
    </source>
</evidence>
<dbReference type="Proteomes" id="UP000016480">
    <property type="component" value="Unassembled WGS sequence"/>
</dbReference>
<dbReference type="AlphaFoldDB" id="A0A8T0C4V3"/>
<sequence>MRDKEAKMTVQAALYVARAYKKCNEASGLTALYDLDFSCKT</sequence>
<protein>
    <submittedName>
        <fullName evidence="1">Uncharacterized protein</fullName>
    </submittedName>
</protein>
<organism evidence="1 2">
    <name type="scientific">Pseudoalteromonas rubra</name>
    <dbReference type="NCBI Taxonomy" id="43658"/>
    <lineage>
        <taxon>Bacteria</taxon>
        <taxon>Pseudomonadati</taxon>
        <taxon>Pseudomonadota</taxon>
        <taxon>Gammaproteobacteria</taxon>
        <taxon>Alteromonadales</taxon>
        <taxon>Pseudoalteromonadaceae</taxon>
        <taxon>Pseudoalteromonas</taxon>
    </lineage>
</organism>
<name>A0A8T0C4V3_9GAMM</name>
<gene>
    <name evidence="1" type="ORF">PRUB_a0107</name>
</gene>
<reference evidence="1 2" key="1">
    <citation type="journal article" date="2012" name="J. Bacteriol.">
        <title>Genome sequence of the cycloprodigiosin-producing bacterial strain Pseudoalteromonas rubra ATCC 29570(T).</title>
        <authorList>
            <person name="Xie B.B."/>
            <person name="Shu Y.L."/>
            <person name="Qin Q.L."/>
            <person name="Rong J.C."/>
            <person name="Zhang X.Y."/>
            <person name="Chen X.L."/>
            <person name="Zhou B.C."/>
            <person name="Zhang Y.Z."/>
        </authorList>
    </citation>
    <scope>NUCLEOTIDE SEQUENCE [LARGE SCALE GENOMIC DNA]</scope>
    <source>
        <strain evidence="1 2">DSM 6842</strain>
    </source>
</reference>